<name>A0ABP7NRS4_9SPHI</name>
<proteinExistence type="predicted"/>
<dbReference type="EMBL" id="BAABAK010000001">
    <property type="protein sequence ID" value="GAA3951782.1"/>
    <property type="molecule type" value="Genomic_DNA"/>
</dbReference>
<evidence type="ECO:0000313" key="2">
    <source>
        <dbReference type="Proteomes" id="UP001501081"/>
    </source>
</evidence>
<keyword evidence="2" id="KW-1185">Reference proteome</keyword>
<reference evidence="2" key="1">
    <citation type="journal article" date="2019" name="Int. J. Syst. Evol. Microbiol.">
        <title>The Global Catalogue of Microorganisms (GCM) 10K type strain sequencing project: providing services to taxonomists for standard genome sequencing and annotation.</title>
        <authorList>
            <consortium name="The Broad Institute Genomics Platform"/>
            <consortium name="The Broad Institute Genome Sequencing Center for Infectious Disease"/>
            <person name="Wu L."/>
            <person name="Ma J."/>
        </authorList>
    </citation>
    <scope>NUCLEOTIDE SEQUENCE [LARGE SCALE GENOMIC DNA]</scope>
    <source>
        <strain evidence="2">JCM 17338</strain>
    </source>
</reference>
<organism evidence="1 2">
    <name type="scientific">Pedobacter ginsengiterrae</name>
    <dbReference type="NCBI Taxonomy" id="871696"/>
    <lineage>
        <taxon>Bacteria</taxon>
        <taxon>Pseudomonadati</taxon>
        <taxon>Bacteroidota</taxon>
        <taxon>Sphingobacteriia</taxon>
        <taxon>Sphingobacteriales</taxon>
        <taxon>Sphingobacteriaceae</taxon>
        <taxon>Pedobacter</taxon>
    </lineage>
</organism>
<gene>
    <name evidence="1" type="ORF">GCM10022246_02680</name>
</gene>
<protein>
    <submittedName>
        <fullName evidence="1">Uncharacterized protein</fullName>
    </submittedName>
</protein>
<evidence type="ECO:0000313" key="1">
    <source>
        <dbReference type="EMBL" id="GAA3951782.1"/>
    </source>
</evidence>
<sequence>MEQHINIINRSHYLEFKEDINSEQSFLLDVDAVVEFSKPLESFDYLIRCQNNFKHAICMSAFSQALK</sequence>
<comment type="caution">
    <text evidence="1">The sequence shown here is derived from an EMBL/GenBank/DDBJ whole genome shotgun (WGS) entry which is preliminary data.</text>
</comment>
<accession>A0ABP7NRS4</accession>
<dbReference type="Proteomes" id="UP001501081">
    <property type="component" value="Unassembled WGS sequence"/>
</dbReference>